<evidence type="ECO:0000313" key="3">
    <source>
        <dbReference type="Proteomes" id="UP001447374"/>
    </source>
</evidence>
<evidence type="ECO:0000259" key="1">
    <source>
        <dbReference type="Pfam" id="PF08845"/>
    </source>
</evidence>
<dbReference type="Pfam" id="PF08845">
    <property type="entry name" value="SymE_toxin"/>
    <property type="match status" value="1"/>
</dbReference>
<dbReference type="EMBL" id="JBEHGX010000010">
    <property type="protein sequence ID" value="MER0127396.1"/>
    <property type="molecule type" value="Genomic_DNA"/>
</dbReference>
<gene>
    <name evidence="2" type="ORF">ABQG75_16835</name>
</gene>
<evidence type="ECO:0000313" key="2">
    <source>
        <dbReference type="EMBL" id="MER0127396.1"/>
    </source>
</evidence>
<feature type="domain" description="Toxin SymE-like" evidence="1">
    <location>
        <begin position="26"/>
        <end position="61"/>
    </location>
</feature>
<protein>
    <submittedName>
        <fullName evidence="2">SymE family type I addiction module toxin</fullName>
    </submittedName>
</protein>
<organism evidence="2 3">
    <name type="scientific">Franconibacter daqui</name>
    <dbReference type="NCBI Taxonomy" id="2047724"/>
    <lineage>
        <taxon>Bacteria</taxon>
        <taxon>Pseudomonadati</taxon>
        <taxon>Pseudomonadota</taxon>
        <taxon>Gammaproteobacteria</taxon>
        <taxon>Enterobacterales</taxon>
        <taxon>Enterobacteriaceae</taxon>
        <taxon>Franconibacter</taxon>
    </lineage>
</organism>
<sequence>MPSAWLLPRTGASQHITRCEYYSRAVHNAIFLRVEWIMHAGFTDGMPVKIRVMSDCIVITTRNSRELYGYAEELSVTYVNRPKMLQWFKTFPGALNDTGNVPVIKRGDGHCG</sequence>
<proteinExistence type="predicted"/>
<keyword evidence="3" id="KW-1185">Reference proteome</keyword>
<accession>A0ABV1PRC8</accession>
<dbReference type="RefSeq" id="WP_349951542.1">
    <property type="nucleotide sequence ID" value="NZ_JBEHGX010000010.1"/>
</dbReference>
<comment type="caution">
    <text evidence="2">The sequence shown here is derived from an EMBL/GenBank/DDBJ whole genome shotgun (WGS) entry which is preliminary data.</text>
</comment>
<reference evidence="2 3" key="1">
    <citation type="submission" date="2024-06" db="EMBL/GenBank/DDBJ databases">
        <title>Fanconibacter daqui strain Q02 whole shotgun sequencing project.</title>
        <authorList>
            <person name="Rodrigues J.W.A."/>
            <person name="Viana L.C."/>
            <person name="Vieira E.C."/>
            <person name="Souza F.O.L."/>
            <person name="Alegria O.C."/>
            <person name="Patroca S."/>
            <person name="Cruz A.C.R."/>
            <person name="Nunes A.R.C."/>
        </authorList>
    </citation>
    <scope>NUCLEOTIDE SEQUENCE [LARGE SCALE GENOMIC DNA]</scope>
    <source>
        <strain evidence="2 3">Q02</strain>
    </source>
</reference>
<dbReference type="Proteomes" id="UP001447374">
    <property type="component" value="Unassembled WGS sequence"/>
</dbReference>
<dbReference type="InterPro" id="IPR014944">
    <property type="entry name" value="Toxin_SymE-like"/>
</dbReference>
<name>A0ABV1PRC8_9ENTR</name>